<organism evidence="1">
    <name type="scientific">Arundo donax</name>
    <name type="common">Giant reed</name>
    <name type="synonym">Donax arundinaceus</name>
    <dbReference type="NCBI Taxonomy" id="35708"/>
    <lineage>
        <taxon>Eukaryota</taxon>
        <taxon>Viridiplantae</taxon>
        <taxon>Streptophyta</taxon>
        <taxon>Embryophyta</taxon>
        <taxon>Tracheophyta</taxon>
        <taxon>Spermatophyta</taxon>
        <taxon>Magnoliopsida</taxon>
        <taxon>Liliopsida</taxon>
        <taxon>Poales</taxon>
        <taxon>Poaceae</taxon>
        <taxon>PACMAD clade</taxon>
        <taxon>Arundinoideae</taxon>
        <taxon>Arundineae</taxon>
        <taxon>Arundo</taxon>
    </lineage>
</organism>
<name>A0A0A8YFU8_ARUDO</name>
<dbReference type="AlphaFoldDB" id="A0A0A8YFU8"/>
<sequence length="53" mass="6412">MEKWMTKHKSQGTMNQYFKEKLREEVCAQIYRFFYTSAISFNAIKKSRVQKDG</sequence>
<dbReference type="EMBL" id="GBRH01273272">
    <property type="protein sequence ID" value="JAD24623.1"/>
    <property type="molecule type" value="Transcribed_RNA"/>
</dbReference>
<proteinExistence type="predicted"/>
<accession>A0A0A8YFU8</accession>
<evidence type="ECO:0000313" key="1">
    <source>
        <dbReference type="EMBL" id="JAD24623.1"/>
    </source>
</evidence>
<reference evidence="1" key="1">
    <citation type="submission" date="2014-09" db="EMBL/GenBank/DDBJ databases">
        <authorList>
            <person name="Magalhaes I.L.F."/>
            <person name="Oliveira U."/>
            <person name="Santos F.R."/>
            <person name="Vidigal T.H.D.A."/>
            <person name="Brescovit A.D."/>
            <person name="Santos A.J."/>
        </authorList>
    </citation>
    <scope>NUCLEOTIDE SEQUENCE</scope>
    <source>
        <tissue evidence="1">Shoot tissue taken approximately 20 cm above the soil surface</tissue>
    </source>
</reference>
<reference evidence="1" key="2">
    <citation type="journal article" date="2015" name="Data Brief">
        <title>Shoot transcriptome of the giant reed, Arundo donax.</title>
        <authorList>
            <person name="Barrero R.A."/>
            <person name="Guerrero F.D."/>
            <person name="Moolhuijzen P."/>
            <person name="Goolsby J.A."/>
            <person name="Tidwell J."/>
            <person name="Bellgard S.E."/>
            <person name="Bellgard M.I."/>
        </authorList>
    </citation>
    <scope>NUCLEOTIDE SEQUENCE</scope>
    <source>
        <tissue evidence="1">Shoot tissue taken approximately 20 cm above the soil surface</tissue>
    </source>
</reference>
<protein>
    <submittedName>
        <fullName evidence="1">Uncharacterized protein</fullName>
    </submittedName>
</protein>